<feature type="compositionally biased region" description="Low complexity" evidence="1">
    <location>
        <begin position="463"/>
        <end position="477"/>
    </location>
</feature>
<dbReference type="STRING" id="717646.M2NCL8"/>
<accession>M2NCL8</accession>
<organism evidence="2 3">
    <name type="scientific">Baudoinia panamericana (strain UAMH 10762)</name>
    <name type="common">Angels' share fungus</name>
    <name type="synonym">Baudoinia compniacensis (strain UAMH 10762)</name>
    <dbReference type="NCBI Taxonomy" id="717646"/>
    <lineage>
        <taxon>Eukaryota</taxon>
        <taxon>Fungi</taxon>
        <taxon>Dikarya</taxon>
        <taxon>Ascomycota</taxon>
        <taxon>Pezizomycotina</taxon>
        <taxon>Dothideomycetes</taxon>
        <taxon>Dothideomycetidae</taxon>
        <taxon>Mycosphaerellales</taxon>
        <taxon>Teratosphaeriaceae</taxon>
        <taxon>Baudoinia</taxon>
    </lineage>
</organism>
<dbReference type="EMBL" id="KB445555">
    <property type="protein sequence ID" value="EMC96640.1"/>
    <property type="molecule type" value="Genomic_DNA"/>
</dbReference>
<reference evidence="2 3" key="1">
    <citation type="journal article" date="2012" name="PLoS Pathog.">
        <title>Diverse lifestyles and strategies of plant pathogenesis encoded in the genomes of eighteen Dothideomycetes fungi.</title>
        <authorList>
            <person name="Ohm R.A."/>
            <person name="Feau N."/>
            <person name="Henrissat B."/>
            <person name="Schoch C.L."/>
            <person name="Horwitz B.A."/>
            <person name="Barry K.W."/>
            <person name="Condon B.J."/>
            <person name="Copeland A.C."/>
            <person name="Dhillon B."/>
            <person name="Glaser F."/>
            <person name="Hesse C.N."/>
            <person name="Kosti I."/>
            <person name="LaButti K."/>
            <person name="Lindquist E.A."/>
            <person name="Lucas S."/>
            <person name="Salamov A.A."/>
            <person name="Bradshaw R.E."/>
            <person name="Ciuffetti L."/>
            <person name="Hamelin R.C."/>
            <person name="Kema G.H.J."/>
            <person name="Lawrence C."/>
            <person name="Scott J.A."/>
            <person name="Spatafora J.W."/>
            <person name="Turgeon B.G."/>
            <person name="de Wit P.J.G.M."/>
            <person name="Zhong S."/>
            <person name="Goodwin S.B."/>
            <person name="Grigoriev I.V."/>
        </authorList>
    </citation>
    <scope>NUCLEOTIDE SEQUENCE [LARGE SCALE GENOMIC DNA]</scope>
    <source>
        <strain evidence="2 3">UAMH 10762</strain>
    </source>
</reference>
<dbReference type="OrthoDB" id="5296at2759"/>
<feature type="region of interest" description="Disordered" evidence="1">
    <location>
        <begin position="409"/>
        <end position="440"/>
    </location>
</feature>
<dbReference type="RefSeq" id="XP_007676129.1">
    <property type="nucleotide sequence ID" value="XM_007677939.1"/>
</dbReference>
<name>M2NCL8_BAUPA</name>
<proteinExistence type="predicted"/>
<gene>
    <name evidence="2" type="ORF">BAUCODRAFT_34015</name>
</gene>
<feature type="compositionally biased region" description="Basic and acidic residues" evidence="1">
    <location>
        <begin position="164"/>
        <end position="176"/>
    </location>
</feature>
<evidence type="ECO:0000313" key="3">
    <source>
        <dbReference type="Proteomes" id="UP000011761"/>
    </source>
</evidence>
<protein>
    <submittedName>
        <fullName evidence="2">Uncharacterized protein</fullName>
    </submittedName>
</protein>
<feature type="compositionally biased region" description="Basic residues" evidence="1">
    <location>
        <begin position="8"/>
        <end position="21"/>
    </location>
</feature>
<feature type="compositionally biased region" description="Basic and acidic residues" evidence="1">
    <location>
        <begin position="183"/>
        <end position="207"/>
    </location>
</feature>
<dbReference type="eggNOG" id="ENOG502SJTA">
    <property type="taxonomic scope" value="Eukaryota"/>
</dbReference>
<feature type="compositionally biased region" description="Low complexity" evidence="1">
    <location>
        <begin position="290"/>
        <end position="302"/>
    </location>
</feature>
<sequence length="883" mass="98398">MRQSGLHAPKRDRRSRSRHSRPSPTVPSPHVEDELTSLAREAGSERLLTELVKSNRDEARSRGTVDQDPIIQEVPEYIPERRFVLVPNDLPTPPTSGDESNTGPRPQGPKLDTTFSKAADVTARTASPYAYTRPAKPHVGDAYFSSPNVPTPPPTDFQRRRRDHEHPSVASSRRDTPLTATTSKRDYFSAEHVSRDHASEPMSERSRRSASGTYSDSPKMDARTSTRDFATSSNSVPRVKRVHLDARRNTDTASTIPTLPSFRDASSRRHPSQIAVPSFSDFGGSAISSTPGTPLGPTTYYPVPRSREPSYTSSLTASPSLRPIRPEHTPPRSPRLSSDLSNVSLPASSPTSSGSSRPASPSPKTPVEPRLPKTEHDWSRLLAANAHRRGANVPPPRLAMSTAHEIMQEYPRPSSSGGSAPRTVQPLPYPDDAGPGTPTFTMPSETEHQYFAPTASLGVPLGSKSRASSRVPSPAASDTSWASRRSVPLRPSVPIRHSSAAAGPLPGDVPTARDTREVASKSSQTRKELAALLKKGLPSCKRIGPAAVYMDWYTVTGAPSLTFCPDCVDAVFERTVFRPSVRRLPQLSSAEEISCTFGSSAWMRLAWLLTLRQGRTDFTLLRDLASIDETSEPCPGSDQAERTWYGLHDSDGFFVKEFNICFADVRKIERMLPTLSGFFVPLPSRLPYSQQMCAMRMEGNRFSAYLDALIDTHERAVASRQLPDPIPFIALVERKTRLRECTRDNMLIGALWHFIPNIPTMTVCEDCFESVVEPEVQQGSDVALRFNQTVQPTYNEGMGTSCQLYSRRMREVFRRAVEDNDLRYLARKSRERREAELRLQERYLELKRKAKRLSRDGSGSEDDERRLNRELERLSEEWTTRWE</sequence>
<feature type="compositionally biased region" description="Basic and acidic residues" evidence="1">
    <location>
        <begin position="51"/>
        <end position="65"/>
    </location>
</feature>
<keyword evidence="3" id="KW-1185">Reference proteome</keyword>
<dbReference type="HOGENOM" id="CLU_010037_0_0_1"/>
<dbReference type="AlphaFoldDB" id="M2NCL8"/>
<evidence type="ECO:0000313" key="2">
    <source>
        <dbReference type="EMBL" id="EMC96640.1"/>
    </source>
</evidence>
<feature type="compositionally biased region" description="Polar residues" evidence="1">
    <location>
        <begin position="95"/>
        <end position="104"/>
    </location>
</feature>
<dbReference type="KEGG" id="bcom:BAUCODRAFT_34015"/>
<dbReference type="Proteomes" id="UP000011761">
    <property type="component" value="Unassembled WGS sequence"/>
</dbReference>
<feature type="region of interest" description="Disordered" evidence="1">
    <location>
        <begin position="51"/>
        <end position="373"/>
    </location>
</feature>
<dbReference type="GeneID" id="19112298"/>
<feature type="region of interest" description="Disordered" evidence="1">
    <location>
        <begin position="461"/>
        <end position="511"/>
    </location>
</feature>
<feature type="compositionally biased region" description="Low complexity" evidence="1">
    <location>
        <begin position="334"/>
        <end position="359"/>
    </location>
</feature>
<feature type="region of interest" description="Disordered" evidence="1">
    <location>
        <begin position="1"/>
        <end position="35"/>
    </location>
</feature>
<feature type="compositionally biased region" description="Polar residues" evidence="1">
    <location>
        <begin position="309"/>
        <end position="319"/>
    </location>
</feature>
<evidence type="ECO:0000256" key="1">
    <source>
        <dbReference type="SAM" id="MobiDB-lite"/>
    </source>
</evidence>
<feature type="compositionally biased region" description="Polar residues" evidence="1">
    <location>
        <begin position="227"/>
        <end position="236"/>
    </location>
</feature>
<dbReference type="OMA" id="GYQDWYT"/>